<comment type="caution">
    <text evidence="1">The sequence shown here is derived from an EMBL/GenBank/DDBJ whole genome shotgun (WGS) entry which is preliminary data.</text>
</comment>
<dbReference type="AlphaFoldDB" id="A0A841PQW8"/>
<sequence>MKGKAGIAKGRSEDFCFKWQGLFQPRIASDGMSEACLSSDLGGIENILFSYA</sequence>
<reference evidence="1 2" key="1">
    <citation type="submission" date="2020-08" db="EMBL/GenBank/DDBJ databases">
        <title>Genomic Encyclopedia of Type Strains, Phase IV (KMG-IV): sequencing the most valuable type-strain genomes for metagenomic binning, comparative biology and taxonomic classification.</title>
        <authorList>
            <person name="Goeker M."/>
        </authorList>
    </citation>
    <scope>NUCLEOTIDE SEQUENCE [LARGE SCALE GENOMIC DNA]</scope>
    <source>
        <strain evidence="1 2">DSM 100039</strain>
    </source>
</reference>
<name>A0A841PQW8_9HYPH</name>
<evidence type="ECO:0000313" key="1">
    <source>
        <dbReference type="EMBL" id="MBB6413010.1"/>
    </source>
</evidence>
<dbReference type="RefSeq" id="WP_184876417.1">
    <property type="nucleotide sequence ID" value="NZ_JACHEF010000007.1"/>
</dbReference>
<keyword evidence="2" id="KW-1185">Reference proteome</keyword>
<dbReference type="EMBL" id="JACHEF010000007">
    <property type="protein sequence ID" value="MBB6413010.1"/>
    <property type="molecule type" value="Genomic_DNA"/>
</dbReference>
<accession>A0A841PQW8</accession>
<proteinExistence type="predicted"/>
<protein>
    <submittedName>
        <fullName evidence="1">Uncharacterized protein</fullName>
    </submittedName>
</protein>
<gene>
    <name evidence="1" type="ORF">HNQ71_005706</name>
</gene>
<evidence type="ECO:0000313" key="2">
    <source>
        <dbReference type="Proteomes" id="UP000556329"/>
    </source>
</evidence>
<dbReference type="Proteomes" id="UP000556329">
    <property type="component" value="Unassembled WGS sequence"/>
</dbReference>
<organism evidence="1 2">
    <name type="scientific">Mesorhizobium sangaii</name>
    <dbReference type="NCBI Taxonomy" id="505389"/>
    <lineage>
        <taxon>Bacteria</taxon>
        <taxon>Pseudomonadati</taxon>
        <taxon>Pseudomonadota</taxon>
        <taxon>Alphaproteobacteria</taxon>
        <taxon>Hyphomicrobiales</taxon>
        <taxon>Phyllobacteriaceae</taxon>
        <taxon>Mesorhizobium</taxon>
    </lineage>
</organism>